<feature type="transmembrane region" description="Helical" evidence="17">
    <location>
        <begin position="94"/>
        <end position="110"/>
    </location>
</feature>
<dbReference type="PANTHER" id="PTHR43507:SF20">
    <property type="entry name" value="NADH-UBIQUINONE OXIDOREDUCTASE CHAIN 4"/>
    <property type="match status" value="1"/>
</dbReference>
<protein>
    <recommendedName>
        <fullName evidence="4 17">NADH-ubiquinone oxidoreductase chain 4</fullName>
        <ecNumber evidence="3 17">7.1.1.2</ecNumber>
    </recommendedName>
</protein>
<dbReference type="InterPro" id="IPR000260">
    <property type="entry name" value="NADH4_N"/>
</dbReference>
<keyword evidence="14 17" id="KW-0472">Membrane</keyword>
<feature type="transmembrane region" description="Helical" evidence="17">
    <location>
        <begin position="194"/>
        <end position="216"/>
    </location>
</feature>
<comment type="catalytic activity">
    <reaction evidence="16 17">
        <text>a ubiquinone + NADH + 5 H(+)(in) = a ubiquinol + NAD(+) + 4 H(+)(out)</text>
        <dbReference type="Rhea" id="RHEA:29091"/>
        <dbReference type="Rhea" id="RHEA-COMP:9565"/>
        <dbReference type="Rhea" id="RHEA-COMP:9566"/>
        <dbReference type="ChEBI" id="CHEBI:15378"/>
        <dbReference type="ChEBI" id="CHEBI:16389"/>
        <dbReference type="ChEBI" id="CHEBI:17976"/>
        <dbReference type="ChEBI" id="CHEBI:57540"/>
        <dbReference type="ChEBI" id="CHEBI:57945"/>
        <dbReference type="EC" id="7.1.1.2"/>
    </reaction>
</comment>
<keyword evidence="12 17" id="KW-0830">Ubiquinone</keyword>
<feature type="domain" description="NADH:ubiquinone oxidoreductase chain 4 N-terminal" evidence="19">
    <location>
        <begin position="1"/>
        <end position="109"/>
    </location>
</feature>
<organism evidence="20">
    <name type="scientific">Myonycteris relicta</name>
    <name type="common">East African little collared fruit bat</name>
    <dbReference type="NCBI Taxonomy" id="77242"/>
    <lineage>
        <taxon>Eukaryota</taxon>
        <taxon>Metazoa</taxon>
        <taxon>Chordata</taxon>
        <taxon>Craniata</taxon>
        <taxon>Vertebrata</taxon>
        <taxon>Euteleostomi</taxon>
        <taxon>Mammalia</taxon>
        <taxon>Eutheria</taxon>
        <taxon>Laurasiatheria</taxon>
        <taxon>Chiroptera</taxon>
        <taxon>Yinpterochiroptera</taxon>
        <taxon>Pteropodoidea</taxon>
        <taxon>Pteropodidae</taxon>
        <taxon>Epomophorinae</taxon>
        <taxon>Myonycterini</taxon>
        <taxon>Myonycteris</taxon>
    </lineage>
</organism>
<feature type="transmembrane region" description="Helical" evidence="17">
    <location>
        <begin position="21"/>
        <end position="41"/>
    </location>
</feature>
<feature type="domain" description="NADH:quinone oxidoreductase/Mrp antiporter transmembrane" evidence="18">
    <location>
        <begin position="112"/>
        <end position="403"/>
    </location>
</feature>
<evidence type="ECO:0000256" key="5">
    <source>
        <dbReference type="ARBA" id="ARBA00022448"/>
    </source>
</evidence>
<feature type="transmembrane region" description="Helical" evidence="17">
    <location>
        <begin position="389"/>
        <end position="412"/>
    </location>
</feature>
<evidence type="ECO:0000256" key="17">
    <source>
        <dbReference type="RuleBase" id="RU003297"/>
    </source>
</evidence>
<evidence type="ECO:0000256" key="3">
    <source>
        <dbReference type="ARBA" id="ARBA00012944"/>
    </source>
</evidence>
<geneLocation type="mitochondrion" evidence="20"/>
<dbReference type="EC" id="7.1.1.2" evidence="3 17"/>
<feature type="transmembrane region" description="Helical" evidence="17">
    <location>
        <begin position="61"/>
        <end position="82"/>
    </location>
</feature>
<comment type="subcellular location">
    <subcellularLocation>
        <location evidence="1 17">Mitochondrion membrane</location>
        <topology evidence="1 17">Multi-pass membrane protein</topology>
    </subcellularLocation>
</comment>
<evidence type="ECO:0000313" key="20">
    <source>
        <dbReference type="EMBL" id="QIP52937.1"/>
    </source>
</evidence>
<evidence type="ECO:0000256" key="10">
    <source>
        <dbReference type="ARBA" id="ARBA00022989"/>
    </source>
</evidence>
<evidence type="ECO:0000256" key="11">
    <source>
        <dbReference type="ARBA" id="ARBA00023027"/>
    </source>
</evidence>
<feature type="transmembrane region" description="Helical" evidence="17">
    <location>
        <begin position="116"/>
        <end position="133"/>
    </location>
</feature>
<dbReference type="AlphaFoldDB" id="A0A6G9DUE2"/>
<dbReference type="GO" id="GO:0003954">
    <property type="term" value="F:NADH dehydrogenase activity"/>
    <property type="evidence" value="ECO:0007669"/>
    <property type="project" value="TreeGrafter"/>
</dbReference>
<keyword evidence="5 17" id="KW-0813">Transport</keyword>
<keyword evidence="6 17" id="KW-0679">Respiratory chain</keyword>
<dbReference type="InterPro" id="IPR010227">
    <property type="entry name" value="NADH_Q_OxRdtase_chainM/4"/>
</dbReference>
<evidence type="ECO:0000259" key="18">
    <source>
        <dbReference type="Pfam" id="PF00361"/>
    </source>
</evidence>
<keyword evidence="10 17" id="KW-1133">Transmembrane helix</keyword>
<evidence type="ECO:0000259" key="19">
    <source>
        <dbReference type="Pfam" id="PF01059"/>
    </source>
</evidence>
<comment type="similarity">
    <text evidence="2 17">Belongs to the complex I subunit 4 family.</text>
</comment>
<evidence type="ECO:0000256" key="4">
    <source>
        <dbReference type="ARBA" id="ARBA00021006"/>
    </source>
</evidence>
<dbReference type="GO" id="GO:0015990">
    <property type="term" value="P:electron transport coupled proton transport"/>
    <property type="evidence" value="ECO:0007669"/>
    <property type="project" value="TreeGrafter"/>
</dbReference>
<name>A0A6G9DUE2_MYORE</name>
<evidence type="ECO:0000256" key="8">
    <source>
        <dbReference type="ARBA" id="ARBA00022967"/>
    </source>
</evidence>
<dbReference type="RefSeq" id="YP_009754837.1">
    <property type="nucleotide sequence ID" value="NC_046921.1"/>
</dbReference>
<feature type="transmembrane region" description="Helical" evidence="17">
    <location>
        <begin position="145"/>
        <end position="167"/>
    </location>
</feature>
<evidence type="ECO:0000256" key="2">
    <source>
        <dbReference type="ARBA" id="ARBA00009025"/>
    </source>
</evidence>
<keyword evidence="8" id="KW-1278">Translocase</keyword>
<evidence type="ECO:0000256" key="14">
    <source>
        <dbReference type="ARBA" id="ARBA00023136"/>
    </source>
</evidence>
<dbReference type="InterPro" id="IPR003918">
    <property type="entry name" value="NADH_UbQ_OxRdtase"/>
</dbReference>
<dbReference type="NCBIfam" id="TIGR01972">
    <property type="entry name" value="NDH_I_M"/>
    <property type="match status" value="1"/>
</dbReference>
<dbReference type="PANTHER" id="PTHR43507">
    <property type="entry name" value="NADH-UBIQUINONE OXIDOREDUCTASE CHAIN 4"/>
    <property type="match status" value="1"/>
</dbReference>
<feature type="transmembrane region" description="Helical" evidence="17">
    <location>
        <begin position="256"/>
        <end position="277"/>
    </location>
</feature>
<dbReference type="Pfam" id="PF01059">
    <property type="entry name" value="Oxidored_q5_N"/>
    <property type="match status" value="1"/>
</dbReference>
<keyword evidence="11 17" id="KW-0520">NAD</keyword>
<evidence type="ECO:0000256" key="1">
    <source>
        <dbReference type="ARBA" id="ARBA00004225"/>
    </source>
</evidence>
<evidence type="ECO:0000256" key="12">
    <source>
        <dbReference type="ARBA" id="ARBA00023075"/>
    </source>
</evidence>
<feature type="transmembrane region" description="Helical" evidence="17">
    <location>
        <begin position="309"/>
        <end position="330"/>
    </location>
</feature>
<feature type="transmembrane region" description="Helical" evidence="17">
    <location>
        <begin position="351"/>
        <end position="369"/>
    </location>
</feature>
<comment type="function">
    <text evidence="15 17">Core subunit of the mitochondrial membrane respiratory chain NADH dehydrogenase (Complex I) which catalyzes electron transfer from NADH through the respiratory chain, using ubiquinone as an electron acceptor. Essential for the catalytic activity and assembly of complex I.</text>
</comment>
<evidence type="ECO:0000256" key="6">
    <source>
        <dbReference type="ARBA" id="ARBA00022660"/>
    </source>
</evidence>
<feature type="transmembrane region" description="Helical" evidence="17">
    <location>
        <begin position="223"/>
        <end position="244"/>
    </location>
</feature>
<dbReference type="GO" id="GO:0031966">
    <property type="term" value="C:mitochondrial membrane"/>
    <property type="evidence" value="ECO:0007669"/>
    <property type="project" value="UniProtKB-SubCell"/>
</dbReference>
<dbReference type="EMBL" id="MN816338">
    <property type="protein sequence ID" value="QIP52937.1"/>
    <property type="molecule type" value="Genomic_DNA"/>
</dbReference>
<dbReference type="GO" id="GO:0008137">
    <property type="term" value="F:NADH dehydrogenase (ubiquinone) activity"/>
    <property type="evidence" value="ECO:0007669"/>
    <property type="project" value="UniProtKB-UniRule"/>
</dbReference>
<dbReference type="GO" id="GO:0048039">
    <property type="term" value="F:ubiquinone binding"/>
    <property type="evidence" value="ECO:0007669"/>
    <property type="project" value="TreeGrafter"/>
</dbReference>
<dbReference type="InterPro" id="IPR001750">
    <property type="entry name" value="ND/Mrp_TM"/>
</dbReference>
<proteinExistence type="inferred from homology"/>
<keyword evidence="7 17" id="KW-0812">Transmembrane</keyword>
<evidence type="ECO:0000256" key="16">
    <source>
        <dbReference type="ARBA" id="ARBA00049551"/>
    </source>
</evidence>
<accession>A0A6G9DUE2</accession>
<dbReference type="CTD" id="4538"/>
<keyword evidence="9 17" id="KW-0249">Electron transport</keyword>
<dbReference type="GeneID" id="54114541"/>
<dbReference type="GO" id="GO:0042773">
    <property type="term" value="P:ATP synthesis coupled electron transport"/>
    <property type="evidence" value="ECO:0007669"/>
    <property type="project" value="InterPro"/>
</dbReference>
<feature type="transmembrane region" description="Helical" evidence="17">
    <location>
        <begin position="284"/>
        <end position="303"/>
    </location>
</feature>
<sequence length="459" mass="51697">MLKIILPTAMLIPLVWLSKNSMIWINTTAYSLIITLISLPLLNQFNDNSLNLSLTYSSDSLSTPLLMLTMWLLPLMIIASQFHLIKESYTRKKLYITMLILLQIFLIMTFSATELIFFYILFEATLVPTLIIITRWGGQTERLNAGLYFLFYTLVGSLPLLIALIYLQNITGSLNILLTQHWSNPLANSWSNSLLWLACMMAFMVKMPLYGLHLWLPKAHVEAPIAGSMVLAAVLLKLGGYGMLRITTLLNPSTSFMAYPFLMLSLWGMIMTSSICLRQTDLKSLIAYSSVSHMALVIVAILIQTPWSYMGATALMIAHGLTSSMLFCLANTNYERIHSRTMILARGLQTMLPLMAAWWLLASLTNLALPPSINLIGELFVVMSTFSWSSLSIILMGINIVITALYSLYMLIMTQRGKQTHHINNLPPSYTRENTLMAMHMMPLLLLSMNPKIILGTLY</sequence>
<evidence type="ECO:0000256" key="15">
    <source>
        <dbReference type="ARBA" id="ARBA00024313"/>
    </source>
</evidence>
<evidence type="ECO:0000256" key="7">
    <source>
        <dbReference type="ARBA" id="ARBA00022692"/>
    </source>
</evidence>
<dbReference type="PRINTS" id="PR01437">
    <property type="entry name" value="NUOXDRDTASE4"/>
</dbReference>
<dbReference type="Pfam" id="PF00361">
    <property type="entry name" value="Proton_antipo_M"/>
    <property type="match status" value="1"/>
</dbReference>
<evidence type="ECO:0000256" key="9">
    <source>
        <dbReference type="ARBA" id="ARBA00022982"/>
    </source>
</evidence>
<gene>
    <name evidence="20" type="primary">ND4</name>
</gene>
<keyword evidence="13 17" id="KW-0496">Mitochondrion</keyword>
<reference evidence="20" key="1">
    <citation type="journal article" date="2020" name="J. Zoolog. Syst. Evol. Res.">
        <title>Phylogeny of African fruit bats (Chiroptera, Pteropodidae) based on complete mitochondrial genomes.</title>
        <authorList>
            <person name="Hassanin A."/>
            <person name="Bonillo C."/>
            <person name="Tshikung D."/>
            <person name="Pongombo Shongo C."/>
            <person name="Pourrut X."/>
            <person name="Kadjo B."/>
            <person name="Nakoune E."/>
            <person name="Tu V.T."/>
            <person name="Prie V."/>
            <person name="Goodman S.M."/>
        </authorList>
    </citation>
    <scope>NUCLEOTIDE SEQUENCE</scope>
</reference>
<evidence type="ECO:0000256" key="13">
    <source>
        <dbReference type="ARBA" id="ARBA00023128"/>
    </source>
</evidence>